<evidence type="ECO:0000256" key="1">
    <source>
        <dbReference type="SAM" id="MobiDB-lite"/>
    </source>
</evidence>
<feature type="region of interest" description="Disordered" evidence="1">
    <location>
        <begin position="149"/>
        <end position="175"/>
    </location>
</feature>
<feature type="region of interest" description="Disordered" evidence="1">
    <location>
        <begin position="191"/>
        <end position="309"/>
    </location>
</feature>
<gene>
    <name evidence="2" type="ORF">M407DRAFT_22999</name>
</gene>
<organism evidence="2 3">
    <name type="scientific">Tulasnella calospora MUT 4182</name>
    <dbReference type="NCBI Taxonomy" id="1051891"/>
    <lineage>
        <taxon>Eukaryota</taxon>
        <taxon>Fungi</taxon>
        <taxon>Dikarya</taxon>
        <taxon>Basidiomycota</taxon>
        <taxon>Agaricomycotina</taxon>
        <taxon>Agaricomycetes</taxon>
        <taxon>Cantharellales</taxon>
        <taxon>Tulasnellaceae</taxon>
        <taxon>Tulasnella</taxon>
    </lineage>
</organism>
<keyword evidence="3" id="KW-1185">Reference proteome</keyword>
<reference evidence="2 3" key="1">
    <citation type="submission" date="2014-04" db="EMBL/GenBank/DDBJ databases">
        <authorList>
            <consortium name="DOE Joint Genome Institute"/>
            <person name="Kuo A."/>
            <person name="Girlanda M."/>
            <person name="Perotto S."/>
            <person name="Kohler A."/>
            <person name="Nagy L.G."/>
            <person name="Floudas D."/>
            <person name="Copeland A."/>
            <person name="Barry K.W."/>
            <person name="Cichocki N."/>
            <person name="Veneault-Fourrey C."/>
            <person name="LaButti K."/>
            <person name="Lindquist E.A."/>
            <person name="Lipzen A."/>
            <person name="Lundell T."/>
            <person name="Morin E."/>
            <person name="Murat C."/>
            <person name="Sun H."/>
            <person name="Tunlid A."/>
            <person name="Henrissat B."/>
            <person name="Grigoriev I.V."/>
            <person name="Hibbett D.S."/>
            <person name="Martin F."/>
            <person name="Nordberg H.P."/>
            <person name="Cantor M.N."/>
            <person name="Hua S.X."/>
        </authorList>
    </citation>
    <scope>NUCLEOTIDE SEQUENCE [LARGE SCALE GENOMIC DNA]</scope>
    <source>
        <strain evidence="2 3">MUT 4182</strain>
    </source>
</reference>
<feature type="compositionally biased region" description="Low complexity" evidence="1">
    <location>
        <begin position="267"/>
        <end position="282"/>
    </location>
</feature>
<dbReference type="EMBL" id="KN823003">
    <property type="protein sequence ID" value="KIO27826.1"/>
    <property type="molecule type" value="Genomic_DNA"/>
</dbReference>
<protein>
    <submittedName>
        <fullName evidence="2">Uncharacterized protein</fullName>
    </submittedName>
</protein>
<name>A0A0C3QKG4_9AGAM</name>
<feature type="compositionally biased region" description="Basic and acidic residues" evidence="1">
    <location>
        <begin position="149"/>
        <end position="170"/>
    </location>
</feature>
<dbReference type="Proteomes" id="UP000054248">
    <property type="component" value="Unassembled WGS sequence"/>
</dbReference>
<reference evidence="3" key="2">
    <citation type="submission" date="2015-01" db="EMBL/GenBank/DDBJ databases">
        <title>Evolutionary Origins and Diversification of the Mycorrhizal Mutualists.</title>
        <authorList>
            <consortium name="DOE Joint Genome Institute"/>
            <consortium name="Mycorrhizal Genomics Consortium"/>
            <person name="Kohler A."/>
            <person name="Kuo A."/>
            <person name="Nagy L.G."/>
            <person name="Floudas D."/>
            <person name="Copeland A."/>
            <person name="Barry K.W."/>
            <person name="Cichocki N."/>
            <person name="Veneault-Fourrey C."/>
            <person name="LaButti K."/>
            <person name="Lindquist E.A."/>
            <person name="Lipzen A."/>
            <person name="Lundell T."/>
            <person name="Morin E."/>
            <person name="Murat C."/>
            <person name="Riley R."/>
            <person name="Ohm R."/>
            <person name="Sun H."/>
            <person name="Tunlid A."/>
            <person name="Henrissat B."/>
            <person name="Grigoriev I.V."/>
            <person name="Hibbett D.S."/>
            <person name="Martin F."/>
        </authorList>
    </citation>
    <scope>NUCLEOTIDE SEQUENCE [LARGE SCALE GENOMIC DNA]</scope>
    <source>
        <strain evidence="3">MUT 4182</strain>
    </source>
</reference>
<evidence type="ECO:0000313" key="2">
    <source>
        <dbReference type="EMBL" id="KIO27826.1"/>
    </source>
</evidence>
<evidence type="ECO:0000313" key="3">
    <source>
        <dbReference type="Proteomes" id="UP000054248"/>
    </source>
</evidence>
<feature type="region of interest" description="Disordered" evidence="1">
    <location>
        <begin position="1"/>
        <end position="21"/>
    </location>
</feature>
<proteinExistence type="predicted"/>
<feature type="compositionally biased region" description="Acidic residues" evidence="1">
    <location>
        <begin position="283"/>
        <end position="295"/>
    </location>
</feature>
<dbReference type="HOGENOM" id="CLU_900776_0_0_1"/>
<accession>A0A0C3QKG4</accession>
<dbReference type="AlphaFoldDB" id="A0A0C3QKG4"/>
<sequence>MESTQHEGLVQESNDESFVDDSEFERLSRLLCLPGDDDLWMPANADAGATAPMPANYADEAGDASANNFPYPDLAPPKYDGRATPVMDKVQYPLMPAAWPGAATAEDGAVHTEICNALVAEENNYETSQLGINPLKESYGSLLEHDMQPHEQDSMEVSNPDKGKDDHPLDEIYGTELTTKTKSLIDRLEDPAKKVVRKERKWIETPSPSPETKVPETSPVRALNQLPSRGYLAQAWTEDAEKKAKTSSHKMSKHTLEGLPDEPPSSPSDSSSSSPSDTSSDPSSDDSDNTEDTGEDTVLVAGIQGDKTS</sequence>